<keyword evidence="2" id="KW-1185">Reference proteome</keyword>
<evidence type="ECO:0000313" key="1">
    <source>
        <dbReference type="EMBL" id="TKW48273.1"/>
    </source>
</evidence>
<dbReference type="EMBL" id="PJEX01001275">
    <property type="protein sequence ID" value="TKW48273.1"/>
    <property type="molecule type" value="Genomic_DNA"/>
</dbReference>
<name>A0A4U6X069_9PEZI</name>
<dbReference type="Proteomes" id="UP000310108">
    <property type="component" value="Unassembled WGS sequence"/>
</dbReference>
<organism evidence="1 2">
    <name type="scientific">Colletotrichum tanaceti</name>
    <dbReference type="NCBI Taxonomy" id="1306861"/>
    <lineage>
        <taxon>Eukaryota</taxon>
        <taxon>Fungi</taxon>
        <taxon>Dikarya</taxon>
        <taxon>Ascomycota</taxon>
        <taxon>Pezizomycotina</taxon>
        <taxon>Sordariomycetes</taxon>
        <taxon>Hypocreomycetidae</taxon>
        <taxon>Glomerellales</taxon>
        <taxon>Glomerellaceae</taxon>
        <taxon>Colletotrichum</taxon>
        <taxon>Colletotrichum destructivum species complex</taxon>
    </lineage>
</organism>
<proteinExistence type="predicted"/>
<dbReference type="AlphaFoldDB" id="A0A4U6X069"/>
<sequence>MLSLFCPSPRTCSARGPGRISANPATCGAS</sequence>
<evidence type="ECO:0000313" key="2">
    <source>
        <dbReference type="Proteomes" id="UP000310108"/>
    </source>
</evidence>
<comment type="caution">
    <text evidence="1">The sequence shown here is derived from an EMBL/GenBank/DDBJ whole genome shotgun (WGS) entry which is preliminary data.</text>
</comment>
<feature type="non-terminal residue" evidence="1">
    <location>
        <position position="30"/>
    </location>
</feature>
<reference evidence="1 2" key="1">
    <citation type="journal article" date="2019" name="PLoS ONE">
        <title>Comparative genome analysis indicates high evolutionary potential of pathogenicity genes in Colletotrichum tanaceti.</title>
        <authorList>
            <person name="Lelwala R.V."/>
            <person name="Korhonen P.K."/>
            <person name="Young N.D."/>
            <person name="Scott J.B."/>
            <person name="Ades P.A."/>
            <person name="Gasser R.B."/>
            <person name="Taylor P.W.J."/>
        </authorList>
    </citation>
    <scope>NUCLEOTIDE SEQUENCE [LARGE SCALE GENOMIC DNA]</scope>
    <source>
        <strain evidence="1">BRIP57314</strain>
    </source>
</reference>
<accession>A0A4U6X069</accession>
<protein>
    <submittedName>
        <fullName evidence="1">Uncharacterized protein</fullName>
    </submittedName>
</protein>
<gene>
    <name evidence="1" type="ORF">CTA1_8142</name>
</gene>